<evidence type="ECO:0000313" key="2">
    <source>
        <dbReference type="Proteomes" id="UP000827092"/>
    </source>
</evidence>
<keyword evidence="2" id="KW-1185">Reference proteome</keyword>
<proteinExistence type="predicted"/>
<organism evidence="1 2">
    <name type="scientific">Oedothorax gibbosus</name>
    <dbReference type="NCBI Taxonomy" id="931172"/>
    <lineage>
        <taxon>Eukaryota</taxon>
        <taxon>Metazoa</taxon>
        <taxon>Ecdysozoa</taxon>
        <taxon>Arthropoda</taxon>
        <taxon>Chelicerata</taxon>
        <taxon>Arachnida</taxon>
        <taxon>Araneae</taxon>
        <taxon>Araneomorphae</taxon>
        <taxon>Entelegynae</taxon>
        <taxon>Araneoidea</taxon>
        <taxon>Linyphiidae</taxon>
        <taxon>Erigoninae</taxon>
        <taxon>Oedothorax</taxon>
    </lineage>
</organism>
<accession>A0AAV6V1R3</accession>
<protein>
    <submittedName>
        <fullName evidence="1">Uncharacterized protein</fullName>
    </submittedName>
</protein>
<reference evidence="1 2" key="1">
    <citation type="journal article" date="2022" name="Nat. Ecol. Evol.">
        <title>A masculinizing supergene underlies an exaggerated male reproductive morph in a spider.</title>
        <authorList>
            <person name="Hendrickx F."/>
            <person name="De Corte Z."/>
            <person name="Sonet G."/>
            <person name="Van Belleghem S.M."/>
            <person name="Kostlbacher S."/>
            <person name="Vangestel C."/>
        </authorList>
    </citation>
    <scope>NUCLEOTIDE SEQUENCE [LARGE SCALE GENOMIC DNA]</scope>
    <source>
        <strain evidence="1">W744_W776</strain>
    </source>
</reference>
<gene>
    <name evidence="1" type="ORF">JTE90_026116</name>
</gene>
<sequence>MSISTVLYFVAEGTLNNDLLVNLGIDDLDSRVVLIKPAQDIIKEVLSPIQQAGSLYAGHVTPNSESFEDIVKSIISNMSEHGFSFENLIVTGFDSTVVNKGWKNCLVRRVELYLRKPVQWAICLLHLYELPFHNMCPTTLNVISCKKGIIALITFYIQGK</sequence>
<dbReference type="EMBL" id="JAFNEN010000202">
    <property type="protein sequence ID" value="KAG8189813.1"/>
    <property type="molecule type" value="Genomic_DNA"/>
</dbReference>
<comment type="caution">
    <text evidence="1">The sequence shown here is derived from an EMBL/GenBank/DDBJ whole genome shotgun (WGS) entry which is preliminary data.</text>
</comment>
<dbReference type="AlphaFoldDB" id="A0AAV6V1R3"/>
<name>A0AAV6V1R3_9ARAC</name>
<evidence type="ECO:0000313" key="1">
    <source>
        <dbReference type="EMBL" id="KAG8189813.1"/>
    </source>
</evidence>
<dbReference type="Proteomes" id="UP000827092">
    <property type="component" value="Unassembled WGS sequence"/>
</dbReference>